<evidence type="ECO:0000313" key="2">
    <source>
        <dbReference type="Proteomes" id="UP001431783"/>
    </source>
</evidence>
<dbReference type="Proteomes" id="UP001431783">
    <property type="component" value="Unassembled WGS sequence"/>
</dbReference>
<comment type="caution">
    <text evidence="1">The sequence shown here is derived from an EMBL/GenBank/DDBJ whole genome shotgun (WGS) entry which is preliminary data.</text>
</comment>
<keyword evidence="2" id="KW-1185">Reference proteome</keyword>
<sequence>MHKLVVKYKEGSCEKCLEKVILTDADIDSIESEIKGQHESSLWHELRYGRITASRAFQFSRCKISDGILMSLIMGAKPLDTGHEAS</sequence>
<dbReference type="AlphaFoldDB" id="A0AAW1UVB4"/>
<name>A0AAW1UVB4_9CUCU</name>
<dbReference type="PANTHER" id="PTHR39953">
    <property type="entry name" value="RE54151P"/>
    <property type="match status" value="1"/>
</dbReference>
<dbReference type="InterPro" id="IPR011335">
    <property type="entry name" value="Restrct_endonuc-II-like"/>
</dbReference>
<dbReference type="PANTHER" id="PTHR39953:SF1">
    <property type="entry name" value="RE54151P"/>
    <property type="match status" value="1"/>
</dbReference>
<accession>A0AAW1UVB4</accession>
<gene>
    <name evidence="1" type="ORF">WA026_009297</name>
</gene>
<dbReference type="EMBL" id="JARQZJ010000094">
    <property type="protein sequence ID" value="KAK9885073.1"/>
    <property type="molecule type" value="Genomic_DNA"/>
</dbReference>
<reference evidence="1 2" key="1">
    <citation type="submission" date="2023-03" db="EMBL/GenBank/DDBJ databases">
        <title>Genome insight into feeding habits of ladybird beetles.</title>
        <authorList>
            <person name="Li H.-S."/>
            <person name="Huang Y.-H."/>
            <person name="Pang H."/>
        </authorList>
    </citation>
    <scope>NUCLEOTIDE SEQUENCE [LARGE SCALE GENOMIC DNA]</scope>
    <source>
        <strain evidence="1">SYSU_2023b</strain>
        <tissue evidence="1">Whole body</tissue>
    </source>
</reference>
<dbReference type="GO" id="GO:0006281">
    <property type="term" value="P:DNA repair"/>
    <property type="evidence" value="ECO:0007669"/>
    <property type="project" value="UniProtKB-ARBA"/>
</dbReference>
<protein>
    <submittedName>
        <fullName evidence="1">Uncharacterized protein</fullName>
    </submittedName>
</protein>
<dbReference type="SUPFAM" id="SSF52980">
    <property type="entry name" value="Restriction endonuclease-like"/>
    <property type="match status" value="1"/>
</dbReference>
<proteinExistence type="predicted"/>
<organism evidence="1 2">
    <name type="scientific">Henosepilachna vigintioctopunctata</name>
    <dbReference type="NCBI Taxonomy" id="420089"/>
    <lineage>
        <taxon>Eukaryota</taxon>
        <taxon>Metazoa</taxon>
        <taxon>Ecdysozoa</taxon>
        <taxon>Arthropoda</taxon>
        <taxon>Hexapoda</taxon>
        <taxon>Insecta</taxon>
        <taxon>Pterygota</taxon>
        <taxon>Neoptera</taxon>
        <taxon>Endopterygota</taxon>
        <taxon>Coleoptera</taxon>
        <taxon>Polyphaga</taxon>
        <taxon>Cucujiformia</taxon>
        <taxon>Coccinelloidea</taxon>
        <taxon>Coccinellidae</taxon>
        <taxon>Epilachninae</taxon>
        <taxon>Epilachnini</taxon>
        <taxon>Henosepilachna</taxon>
    </lineage>
</organism>
<evidence type="ECO:0000313" key="1">
    <source>
        <dbReference type="EMBL" id="KAK9885073.1"/>
    </source>
</evidence>